<dbReference type="InterPro" id="IPR023214">
    <property type="entry name" value="HAD_sf"/>
</dbReference>
<proteinExistence type="predicted"/>
<dbReference type="Gene3D" id="3.40.50.1000">
    <property type="entry name" value="HAD superfamily/HAD-like"/>
    <property type="match status" value="1"/>
</dbReference>
<dbReference type="Proteomes" id="UP001054889">
    <property type="component" value="Unassembled WGS sequence"/>
</dbReference>
<evidence type="ECO:0000313" key="9">
    <source>
        <dbReference type="EMBL" id="GJN04970.1"/>
    </source>
</evidence>
<evidence type="ECO:0000256" key="1">
    <source>
        <dbReference type="ARBA" id="ARBA00001946"/>
    </source>
</evidence>
<dbReference type="PANTHER" id="PTHR43344:SF2">
    <property type="entry name" value="PHOSPHOSERINE PHOSPHATASE"/>
    <property type="match status" value="1"/>
</dbReference>
<evidence type="ECO:0000256" key="3">
    <source>
        <dbReference type="ARBA" id="ARBA00012640"/>
    </source>
</evidence>
<dbReference type="PANTHER" id="PTHR43344">
    <property type="entry name" value="PHOSPHOSERINE PHOSPHATASE"/>
    <property type="match status" value="1"/>
</dbReference>
<reference evidence="9" key="2">
    <citation type="submission" date="2021-12" db="EMBL/GenBank/DDBJ databases">
        <title>Resequencing data analysis of finger millet.</title>
        <authorList>
            <person name="Hatakeyama M."/>
            <person name="Aluri S."/>
            <person name="Balachadran M.T."/>
            <person name="Sivarajan S.R."/>
            <person name="Poveda L."/>
            <person name="Shimizu-Inatsugi R."/>
            <person name="Schlapbach R."/>
            <person name="Sreeman S.M."/>
            <person name="Shimizu K.K."/>
        </authorList>
    </citation>
    <scope>NUCLEOTIDE SEQUENCE</scope>
</reference>
<evidence type="ECO:0000256" key="8">
    <source>
        <dbReference type="ARBA" id="ARBA00023299"/>
    </source>
</evidence>
<evidence type="ECO:0000256" key="6">
    <source>
        <dbReference type="ARBA" id="ARBA00022801"/>
    </source>
</evidence>
<keyword evidence="7" id="KW-0460">Magnesium</keyword>
<dbReference type="GO" id="GO:0036424">
    <property type="term" value="F:L-phosphoserine phosphatase activity"/>
    <property type="evidence" value="ECO:0007669"/>
    <property type="project" value="TreeGrafter"/>
</dbReference>
<accession>A0AAV5D3H2</accession>
<dbReference type="GO" id="GO:0000287">
    <property type="term" value="F:magnesium ion binding"/>
    <property type="evidence" value="ECO:0007669"/>
    <property type="project" value="TreeGrafter"/>
</dbReference>
<evidence type="ECO:0000256" key="5">
    <source>
        <dbReference type="ARBA" id="ARBA00022723"/>
    </source>
</evidence>
<keyword evidence="5" id="KW-0479">Metal-binding</keyword>
<dbReference type="EMBL" id="BQKI01000011">
    <property type="protein sequence ID" value="GJN04970.1"/>
    <property type="molecule type" value="Genomic_DNA"/>
</dbReference>
<dbReference type="InterPro" id="IPR036412">
    <property type="entry name" value="HAD-like_sf"/>
</dbReference>
<comment type="caution">
    <text evidence="9">The sequence shown here is derived from an EMBL/GenBank/DDBJ whole genome shotgun (WGS) entry which is preliminary data.</text>
</comment>
<gene>
    <name evidence="9" type="primary">ga22555</name>
    <name evidence="9" type="ORF">PR202_ga22555</name>
</gene>
<dbReference type="SUPFAM" id="SSF56784">
    <property type="entry name" value="HAD-like"/>
    <property type="match status" value="1"/>
</dbReference>
<evidence type="ECO:0000313" key="10">
    <source>
        <dbReference type="Proteomes" id="UP001054889"/>
    </source>
</evidence>
<reference evidence="9" key="1">
    <citation type="journal article" date="2018" name="DNA Res.">
        <title>Multiple hybrid de novo genome assembly of finger millet, an orphan allotetraploid crop.</title>
        <authorList>
            <person name="Hatakeyama M."/>
            <person name="Aluri S."/>
            <person name="Balachadran M.T."/>
            <person name="Sivarajan S.R."/>
            <person name="Patrignani A."/>
            <person name="Gruter S."/>
            <person name="Poveda L."/>
            <person name="Shimizu-Inatsugi R."/>
            <person name="Baeten J."/>
            <person name="Francoijs K.J."/>
            <person name="Nataraja K.N."/>
            <person name="Reddy Y.A.N."/>
            <person name="Phadnis S."/>
            <person name="Ravikumar R.L."/>
            <person name="Schlapbach R."/>
            <person name="Sreeman S.M."/>
            <person name="Shimizu K.K."/>
        </authorList>
    </citation>
    <scope>NUCLEOTIDE SEQUENCE</scope>
</reference>
<dbReference type="EC" id="3.1.3.3" evidence="3"/>
<comment type="cofactor">
    <cofactor evidence="1">
        <name>Mg(2+)</name>
        <dbReference type="ChEBI" id="CHEBI:18420"/>
    </cofactor>
</comment>
<evidence type="ECO:0000256" key="2">
    <source>
        <dbReference type="ARBA" id="ARBA00005135"/>
    </source>
</evidence>
<keyword evidence="4" id="KW-0028">Amino-acid biosynthesis</keyword>
<dbReference type="GO" id="GO:0006564">
    <property type="term" value="P:L-serine biosynthetic process"/>
    <property type="evidence" value="ECO:0007669"/>
    <property type="project" value="UniProtKB-KW"/>
</dbReference>
<keyword evidence="10" id="KW-1185">Reference proteome</keyword>
<evidence type="ECO:0000256" key="4">
    <source>
        <dbReference type="ARBA" id="ARBA00022605"/>
    </source>
</evidence>
<sequence>MDTFCQRCSSTESSSARLQQPTTTATERLGLYGMAGLINLRASPGHSLSVHSLSSVGQQPASKVAVQFGNPLFRSAKLCQTRSLMAAALDISKDGTTASLANRKPSKEVIETLHKANAVCFDVDSTVCLDEGIDELADFCGAGQAVAEWTAK</sequence>
<name>A0AAV5D3H2_ELECO</name>
<dbReference type="GO" id="GO:0009507">
    <property type="term" value="C:chloroplast"/>
    <property type="evidence" value="ECO:0007669"/>
    <property type="project" value="TreeGrafter"/>
</dbReference>
<keyword evidence="6" id="KW-0378">Hydrolase</keyword>
<dbReference type="AlphaFoldDB" id="A0AAV5D3H2"/>
<dbReference type="InterPro" id="IPR050582">
    <property type="entry name" value="HAD-like_SerB"/>
</dbReference>
<organism evidence="9 10">
    <name type="scientific">Eleusine coracana subsp. coracana</name>
    <dbReference type="NCBI Taxonomy" id="191504"/>
    <lineage>
        <taxon>Eukaryota</taxon>
        <taxon>Viridiplantae</taxon>
        <taxon>Streptophyta</taxon>
        <taxon>Embryophyta</taxon>
        <taxon>Tracheophyta</taxon>
        <taxon>Spermatophyta</taxon>
        <taxon>Magnoliopsida</taxon>
        <taxon>Liliopsida</taxon>
        <taxon>Poales</taxon>
        <taxon>Poaceae</taxon>
        <taxon>PACMAD clade</taxon>
        <taxon>Chloridoideae</taxon>
        <taxon>Cynodonteae</taxon>
        <taxon>Eleusininae</taxon>
        <taxon>Eleusine</taxon>
    </lineage>
</organism>
<protein>
    <recommendedName>
        <fullName evidence="3">phosphoserine phosphatase</fullName>
        <ecNumber evidence="3">3.1.3.3</ecNumber>
    </recommendedName>
</protein>
<keyword evidence="8" id="KW-0718">Serine biosynthesis</keyword>
<evidence type="ECO:0000256" key="7">
    <source>
        <dbReference type="ARBA" id="ARBA00022842"/>
    </source>
</evidence>
<comment type="pathway">
    <text evidence="2">Amino-acid biosynthesis; L-serine biosynthesis; L-serine from 3-phospho-D-glycerate: step 3/3.</text>
</comment>